<proteinExistence type="predicted"/>
<accession>A0ACB8UGT6</accession>
<sequence length="286" mass="31646">MKLSTLFDPYGRTLSEDVRKGAKDVLESLEAFANAFTDIVSRGDGSEEDYLVKTGEVHDTISAVRQNLPEDNVSAVRKRWSTDRGMLEDSLADVQSMIEDDEDEDPDEDEDDGFDDELDMLGLGPTKKMSPEELDRTKKVHSLLRMVVLLHKRIFLDILKHSSPSISDSTFDKLPPLSHKLLLAMEDVVAALYAPQDVPTVHSSIAAIADSVYHLQPLILNEFIGSDGAEAVDALTKKMEQVSVSGKLTKGKDADVRKWFNTCFEQIAKLSQTIVISLNAESMSSS</sequence>
<dbReference type="EMBL" id="MU274901">
    <property type="protein sequence ID" value="KAI0093500.1"/>
    <property type="molecule type" value="Genomic_DNA"/>
</dbReference>
<organism evidence="1 2">
    <name type="scientific">Irpex rosettiformis</name>
    <dbReference type="NCBI Taxonomy" id="378272"/>
    <lineage>
        <taxon>Eukaryota</taxon>
        <taxon>Fungi</taxon>
        <taxon>Dikarya</taxon>
        <taxon>Basidiomycota</taxon>
        <taxon>Agaricomycotina</taxon>
        <taxon>Agaricomycetes</taxon>
        <taxon>Polyporales</taxon>
        <taxon>Irpicaceae</taxon>
        <taxon>Irpex</taxon>
    </lineage>
</organism>
<gene>
    <name evidence="1" type="ORF">BDY19DRAFT_902285</name>
</gene>
<protein>
    <submittedName>
        <fullName evidence="1">Uncharacterized protein</fullName>
    </submittedName>
</protein>
<reference evidence="1" key="1">
    <citation type="journal article" date="2021" name="Environ. Microbiol.">
        <title>Gene family expansions and transcriptome signatures uncover fungal adaptations to wood decay.</title>
        <authorList>
            <person name="Hage H."/>
            <person name="Miyauchi S."/>
            <person name="Viragh M."/>
            <person name="Drula E."/>
            <person name="Min B."/>
            <person name="Chaduli D."/>
            <person name="Navarro D."/>
            <person name="Favel A."/>
            <person name="Norest M."/>
            <person name="Lesage-Meessen L."/>
            <person name="Balint B."/>
            <person name="Merenyi Z."/>
            <person name="de Eugenio L."/>
            <person name="Morin E."/>
            <person name="Martinez A.T."/>
            <person name="Baldrian P."/>
            <person name="Stursova M."/>
            <person name="Martinez M.J."/>
            <person name="Novotny C."/>
            <person name="Magnuson J.K."/>
            <person name="Spatafora J.W."/>
            <person name="Maurice S."/>
            <person name="Pangilinan J."/>
            <person name="Andreopoulos W."/>
            <person name="LaButti K."/>
            <person name="Hundley H."/>
            <person name="Na H."/>
            <person name="Kuo A."/>
            <person name="Barry K."/>
            <person name="Lipzen A."/>
            <person name="Henrissat B."/>
            <person name="Riley R."/>
            <person name="Ahrendt S."/>
            <person name="Nagy L.G."/>
            <person name="Grigoriev I.V."/>
            <person name="Martin F."/>
            <person name="Rosso M.N."/>
        </authorList>
    </citation>
    <scope>NUCLEOTIDE SEQUENCE</scope>
    <source>
        <strain evidence="1">CBS 384.51</strain>
    </source>
</reference>
<dbReference type="Proteomes" id="UP001055072">
    <property type="component" value="Unassembled WGS sequence"/>
</dbReference>
<keyword evidence="2" id="KW-1185">Reference proteome</keyword>
<comment type="caution">
    <text evidence="1">The sequence shown here is derived from an EMBL/GenBank/DDBJ whole genome shotgun (WGS) entry which is preliminary data.</text>
</comment>
<evidence type="ECO:0000313" key="1">
    <source>
        <dbReference type="EMBL" id="KAI0093500.1"/>
    </source>
</evidence>
<name>A0ACB8UGT6_9APHY</name>
<evidence type="ECO:0000313" key="2">
    <source>
        <dbReference type="Proteomes" id="UP001055072"/>
    </source>
</evidence>